<reference evidence="4 5" key="1">
    <citation type="journal article" date="2018" name="Nat. Genet.">
        <title>Extensive intraspecific gene order and gene structural variations between Mo17 and other maize genomes.</title>
        <authorList>
            <person name="Sun S."/>
            <person name="Zhou Y."/>
            <person name="Chen J."/>
            <person name="Shi J."/>
            <person name="Zhao H."/>
            <person name="Zhao H."/>
            <person name="Song W."/>
            <person name="Zhang M."/>
            <person name="Cui Y."/>
            <person name="Dong X."/>
            <person name="Liu H."/>
            <person name="Ma X."/>
            <person name="Jiao Y."/>
            <person name="Wang B."/>
            <person name="Wei X."/>
            <person name="Stein J.C."/>
            <person name="Glaubitz J.C."/>
            <person name="Lu F."/>
            <person name="Yu G."/>
            <person name="Liang C."/>
            <person name="Fengler K."/>
            <person name="Li B."/>
            <person name="Rafalski A."/>
            <person name="Schnable P.S."/>
            <person name="Ware D.H."/>
            <person name="Buckler E.S."/>
            <person name="Lai J."/>
        </authorList>
    </citation>
    <scope>NUCLEOTIDE SEQUENCE [LARGE SCALE GENOMIC DNA]</scope>
    <source>
        <strain evidence="5">cv. Missouri 17</strain>
        <tissue evidence="4">Seedling</tissue>
    </source>
</reference>
<protein>
    <submittedName>
        <fullName evidence="4">Uncharacterized protein</fullName>
    </submittedName>
</protein>
<dbReference type="InterPro" id="IPR044839">
    <property type="entry name" value="NDR1-like"/>
</dbReference>
<dbReference type="GO" id="GO:0016020">
    <property type="term" value="C:membrane"/>
    <property type="evidence" value="ECO:0007669"/>
    <property type="project" value="UniProtKB-SubCell"/>
</dbReference>
<accession>A0A3L6DRP1</accession>
<evidence type="ECO:0000313" key="5">
    <source>
        <dbReference type="Proteomes" id="UP000251960"/>
    </source>
</evidence>
<keyword evidence="3" id="KW-0812">Transmembrane</keyword>
<feature type="transmembrane region" description="Helical" evidence="3">
    <location>
        <begin position="67"/>
        <end position="90"/>
    </location>
</feature>
<dbReference type="PANTHER" id="PTHR31234:SF2">
    <property type="entry name" value="OS05G0199100 PROTEIN"/>
    <property type="match status" value="1"/>
</dbReference>
<keyword evidence="2 3" id="KW-0472">Membrane</keyword>
<comment type="subcellular location">
    <subcellularLocation>
        <location evidence="1">Membrane</location>
    </subcellularLocation>
</comment>
<evidence type="ECO:0000256" key="1">
    <source>
        <dbReference type="ARBA" id="ARBA00004370"/>
    </source>
</evidence>
<dbReference type="GO" id="GO:0098542">
    <property type="term" value="P:defense response to other organism"/>
    <property type="evidence" value="ECO:0007669"/>
    <property type="project" value="InterPro"/>
</dbReference>
<dbReference type="EMBL" id="NCVQ01000009">
    <property type="protein sequence ID" value="PWZ11048.1"/>
    <property type="molecule type" value="Genomic_DNA"/>
</dbReference>
<comment type="caution">
    <text evidence="4">The sequence shown here is derived from an EMBL/GenBank/DDBJ whole genome shotgun (WGS) entry which is preliminary data.</text>
</comment>
<dbReference type="PANTHER" id="PTHR31234">
    <property type="entry name" value="LATE EMBRYOGENESIS ABUNDANT (LEA) HYDROXYPROLINE-RICH GLYCOPROTEIN FAMILY"/>
    <property type="match status" value="1"/>
</dbReference>
<evidence type="ECO:0000256" key="3">
    <source>
        <dbReference type="SAM" id="Phobius"/>
    </source>
</evidence>
<proteinExistence type="predicted"/>
<sequence>MSESGGTPPERQCPHQHQGPQKAQRRWQHVILCLAFTVLILLLAAAAAIALLAVLRPRGLVTELLSITATGVLLSVISLPTVSVCLNATFRLAIRIRNLNLATFHHGAAATSLYYRSAAMGYDEVPARGVATVRMDVMVQVDRVMAAAGVGARGPRRRRAHR</sequence>
<dbReference type="Proteomes" id="UP000251960">
    <property type="component" value="Chromosome 8"/>
</dbReference>
<dbReference type="AlphaFoldDB" id="A0A3L6DRP1"/>
<organism evidence="4 5">
    <name type="scientific">Zea mays</name>
    <name type="common">Maize</name>
    <dbReference type="NCBI Taxonomy" id="4577"/>
    <lineage>
        <taxon>Eukaryota</taxon>
        <taxon>Viridiplantae</taxon>
        <taxon>Streptophyta</taxon>
        <taxon>Embryophyta</taxon>
        <taxon>Tracheophyta</taxon>
        <taxon>Spermatophyta</taxon>
        <taxon>Magnoliopsida</taxon>
        <taxon>Liliopsida</taxon>
        <taxon>Poales</taxon>
        <taxon>Poaceae</taxon>
        <taxon>PACMAD clade</taxon>
        <taxon>Panicoideae</taxon>
        <taxon>Andropogonodae</taxon>
        <taxon>Andropogoneae</taxon>
        <taxon>Tripsacinae</taxon>
        <taxon>Zea</taxon>
    </lineage>
</organism>
<evidence type="ECO:0000256" key="2">
    <source>
        <dbReference type="ARBA" id="ARBA00023136"/>
    </source>
</evidence>
<feature type="transmembrane region" description="Helical" evidence="3">
    <location>
        <begin position="30"/>
        <end position="55"/>
    </location>
</feature>
<keyword evidence="3" id="KW-1133">Transmembrane helix</keyword>
<name>A0A3L6DRP1_MAIZE</name>
<gene>
    <name evidence="4" type="ORF">Zm00014a_018374</name>
</gene>
<evidence type="ECO:0000313" key="4">
    <source>
        <dbReference type="EMBL" id="PWZ11048.1"/>
    </source>
</evidence>